<proteinExistence type="predicted"/>
<name>A0A0A2FUI2_9PORP</name>
<protein>
    <recommendedName>
        <fullName evidence="3">Transposase</fullName>
    </recommendedName>
</protein>
<gene>
    <name evidence="1" type="ORF">HR15_01555</name>
</gene>
<dbReference type="Proteomes" id="UP000030146">
    <property type="component" value="Unassembled WGS sequence"/>
</dbReference>
<dbReference type="EMBL" id="JRAK01000021">
    <property type="protein sequence ID" value="KGN93812.1"/>
    <property type="molecule type" value="Genomic_DNA"/>
</dbReference>
<keyword evidence="2" id="KW-1185">Reference proteome</keyword>
<organism evidence="1 2">
    <name type="scientific">Porphyromonas gulae</name>
    <dbReference type="NCBI Taxonomy" id="111105"/>
    <lineage>
        <taxon>Bacteria</taxon>
        <taxon>Pseudomonadati</taxon>
        <taxon>Bacteroidota</taxon>
        <taxon>Bacteroidia</taxon>
        <taxon>Bacteroidales</taxon>
        <taxon>Porphyromonadaceae</taxon>
        <taxon>Porphyromonas</taxon>
    </lineage>
</organism>
<accession>A0A0A2FUI2</accession>
<evidence type="ECO:0000313" key="1">
    <source>
        <dbReference type="EMBL" id="KGN93812.1"/>
    </source>
</evidence>
<comment type="caution">
    <text evidence="1">The sequence shown here is derived from an EMBL/GenBank/DDBJ whole genome shotgun (WGS) entry which is preliminary data.</text>
</comment>
<reference evidence="1 2" key="1">
    <citation type="submission" date="2014-08" db="EMBL/GenBank/DDBJ databases">
        <title>Porphyromonas gulae strain:COT-052_OH3439 Genome sequencing.</title>
        <authorList>
            <person name="Wallis C."/>
            <person name="Deusch O."/>
            <person name="O'Flynn C."/>
            <person name="Davis I."/>
            <person name="Jospin G."/>
            <person name="Darling A.E."/>
            <person name="Coil D.A."/>
            <person name="Alexiev A."/>
            <person name="Horsfall A."/>
            <person name="Kirkwood N."/>
            <person name="Harris S."/>
            <person name="Eisen J.A."/>
        </authorList>
    </citation>
    <scope>NUCLEOTIDE SEQUENCE [LARGE SCALE GENOMIC DNA]</scope>
    <source>
        <strain evidence="2">COT-052 OH3439</strain>
    </source>
</reference>
<evidence type="ECO:0000313" key="2">
    <source>
        <dbReference type="Proteomes" id="UP000030146"/>
    </source>
</evidence>
<dbReference type="PATRIC" id="fig|111105.18.peg.1904"/>
<dbReference type="AlphaFoldDB" id="A0A0A2FUI2"/>
<sequence>MVSSPQIECKKVYLHFAIGRCILIEAGYSWHWAIENKLHHCLDVYFGHDTSHKKTKNVAQIMRIIQRVVLFIIE</sequence>
<evidence type="ECO:0008006" key="3">
    <source>
        <dbReference type="Google" id="ProtNLM"/>
    </source>
</evidence>